<reference evidence="1" key="2">
    <citation type="submission" date="2021-04" db="EMBL/GenBank/DDBJ databases">
        <authorList>
            <person name="Gilroy R."/>
        </authorList>
    </citation>
    <scope>NUCLEOTIDE SEQUENCE</scope>
    <source>
        <strain evidence="1">CHK195-9823</strain>
    </source>
</reference>
<dbReference type="AlphaFoldDB" id="A0A9D1PD02"/>
<dbReference type="EMBL" id="DXIQ01000034">
    <property type="protein sequence ID" value="HIV38511.1"/>
    <property type="molecule type" value="Genomic_DNA"/>
</dbReference>
<sequence>MNGYEIQQLSPKCCATVWNHISSRDLSAGDSWTEGVRLFLSYCRQHDITQDYLINKVTGYVENAIYYLDDERLSNNKVHSIPAIPEKLEPGFGFKDGCVPVKSPEWKVKQTVAFLRECHALLYAKEGTDFEISCLMSKQSHEGKADFTAVFGIESMAMVIQSGLQSKEISMINSEILSRNILQDLNDGFHMEYMATSMHAQMWLHLSWMGDREKQYYKAGIQIYADYCVERDITNRLIDAYMNWDFQIPDFLQEWQSMKEKCASQVSMRQDRKR</sequence>
<dbReference type="Proteomes" id="UP000886814">
    <property type="component" value="Unassembled WGS sequence"/>
</dbReference>
<accession>A0A9D1PD02</accession>
<reference evidence="1" key="1">
    <citation type="journal article" date="2021" name="PeerJ">
        <title>Extensive microbial diversity within the chicken gut microbiome revealed by metagenomics and culture.</title>
        <authorList>
            <person name="Gilroy R."/>
            <person name="Ravi A."/>
            <person name="Getino M."/>
            <person name="Pursley I."/>
            <person name="Horton D.L."/>
            <person name="Alikhan N.F."/>
            <person name="Baker D."/>
            <person name="Gharbi K."/>
            <person name="Hall N."/>
            <person name="Watson M."/>
            <person name="Adriaenssens E.M."/>
            <person name="Foster-Nyarko E."/>
            <person name="Jarju S."/>
            <person name="Secka A."/>
            <person name="Antonio M."/>
            <person name="Oren A."/>
            <person name="Chaudhuri R.R."/>
            <person name="La Ragione R."/>
            <person name="Hildebrand F."/>
            <person name="Pallen M.J."/>
        </authorList>
    </citation>
    <scope>NUCLEOTIDE SEQUENCE</scope>
    <source>
        <strain evidence="1">CHK195-9823</strain>
    </source>
</reference>
<proteinExistence type="predicted"/>
<evidence type="ECO:0000313" key="1">
    <source>
        <dbReference type="EMBL" id="HIV38511.1"/>
    </source>
</evidence>
<comment type="caution">
    <text evidence="1">The sequence shown here is derived from an EMBL/GenBank/DDBJ whole genome shotgun (WGS) entry which is preliminary data.</text>
</comment>
<gene>
    <name evidence="1" type="ORF">H9747_05850</name>
</gene>
<name>A0A9D1PD02_9FIRM</name>
<organism evidence="1 2">
    <name type="scientific">Candidatus Blautia stercorigallinarum</name>
    <dbReference type="NCBI Taxonomy" id="2838501"/>
    <lineage>
        <taxon>Bacteria</taxon>
        <taxon>Bacillati</taxon>
        <taxon>Bacillota</taxon>
        <taxon>Clostridia</taxon>
        <taxon>Lachnospirales</taxon>
        <taxon>Lachnospiraceae</taxon>
        <taxon>Blautia</taxon>
    </lineage>
</organism>
<evidence type="ECO:0000313" key="2">
    <source>
        <dbReference type="Proteomes" id="UP000886814"/>
    </source>
</evidence>
<protein>
    <submittedName>
        <fullName evidence="1">Uncharacterized protein</fullName>
    </submittedName>
</protein>